<dbReference type="SUPFAM" id="SSF53474">
    <property type="entry name" value="alpha/beta-Hydrolases"/>
    <property type="match status" value="2"/>
</dbReference>
<dbReference type="FunFam" id="3.40.50.1820:FF:000161">
    <property type="entry name" value="Epoxide hydrolase"/>
    <property type="match status" value="2"/>
</dbReference>
<evidence type="ECO:0000256" key="5">
    <source>
        <dbReference type="ARBA" id="ARBA00038334"/>
    </source>
</evidence>
<proteinExistence type="inferred from homology"/>
<comment type="caution">
    <text evidence="10">The sequence shown here is derived from an EMBL/GenBank/DDBJ whole genome shotgun (WGS) entry which is preliminary data.</text>
</comment>
<keyword evidence="11" id="KW-1185">Reference proteome</keyword>
<dbReference type="PRINTS" id="PR00111">
    <property type="entry name" value="ABHYDROLASE"/>
</dbReference>
<comment type="catalytic activity">
    <reaction evidence="6">
        <text>an epoxide + H2O = an ethanediol</text>
        <dbReference type="Rhea" id="RHEA:19037"/>
        <dbReference type="ChEBI" id="CHEBI:15377"/>
        <dbReference type="ChEBI" id="CHEBI:32955"/>
        <dbReference type="ChEBI" id="CHEBI:140594"/>
        <dbReference type="EC" id="3.3.2.10"/>
    </reaction>
    <physiologicalReaction direction="left-to-right" evidence="6">
        <dbReference type="Rhea" id="RHEA:19038"/>
    </physiologicalReaction>
</comment>
<evidence type="ECO:0000256" key="4">
    <source>
        <dbReference type="ARBA" id="ARBA00022801"/>
    </source>
</evidence>
<evidence type="ECO:0000256" key="3">
    <source>
        <dbReference type="ARBA" id="ARBA00013006"/>
    </source>
</evidence>
<evidence type="ECO:0000256" key="2">
    <source>
        <dbReference type="ARBA" id="ARBA00011738"/>
    </source>
</evidence>
<reference evidence="10 11" key="1">
    <citation type="journal article" date="2020" name="bioRxiv">
        <title>Sequence and annotation of 42 cannabis genomes reveals extensive copy number variation in cannabinoid synthesis and pathogen resistance genes.</title>
        <authorList>
            <person name="Mckernan K.J."/>
            <person name="Helbert Y."/>
            <person name="Kane L.T."/>
            <person name="Ebling H."/>
            <person name="Zhang L."/>
            <person name="Liu B."/>
            <person name="Eaton Z."/>
            <person name="Mclaughlin S."/>
            <person name="Kingan S."/>
            <person name="Baybayan P."/>
            <person name="Concepcion G."/>
            <person name="Jordan M."/>
            <person name="Riva A."/>
            <person name="Barbazuk W."/>
            <person name="Harkins T."/>
        </authorList>
    </citation>
    <scope>NUCLEOTIDE SEQUENCE [LARGE SCALE GENOMIC DNA]</scope>
    <source>
        <strain evidence="11">cv. Jamaican Lion 4</strain>
        <tissue evidence="10">Leaf</tissue>
    </source>
</reference>
<organism evidence="10 11">
    <name type="scientific">Cannabis sativa</name>
    <name type="common">Hemp</name>
    <name type="synonym">Marijuana</name>
    <dbReference type="NCBI Taxonomy" id="3483"/>
    <lineage>
        <taxon>Eukaryota</taxon>
        <taxon>Viridiplantae</taxon>
        <taxon>Streptophyta</taxon>
        <taxon>Embryophyta</taxon>
        <taxon>Tracheophyta</taxon>
        <taxon>Spermatophyta</taxon>
        <taxon>Magnoliopsida</taxon>
        <taxon>eudicotyledons</taxon>
        <taxon>Gunneridae</taxon>
        <taxon>Pentapetalae</taxon>
        <taxon>rosids</taxon>
        <taxon>fabids</taxon>
        <taxon>Rosales</taxon>
        <taxon>Cannabaceae</taxon>
        <taxon>Cannabis</taxon>
    </lineage>
</organism>
<comment type="subunit">
    <text evidence="2">Homodimer.</text>
</comment>
<keyword evidence="4" id="KW-0378">Hydrolase</keyword>
<comment type="similarity">
    <text evidence="5">Belongs to the AB hydrolase superfamily. Epoxide hydrolase family.</text>
</comment>
<dbReference type="InterPro" id="IPR000073">
    <property type="entry name" value="AB_hydrolase_1"/>
</dbReference>
<feature type="domain" description="AB hydrolase-1" evidence="9">
    <location>
        <begin position="344"/>
        <end position="464"/>
    </location>
</feature>
<dbReference type="PANTHER" id="PTHR43329">
    <property type="entry name" value="EPOXIDE HYDROLASE"/>
    <property type="match status" value="1"/>
</dbReference>
<dbReference type="Gene3D" id="3.40.50.1820">
    <property type="entry name" value="alpha/beta hydrolase"/>
    <property type="match status" value="2"/>
</dbReference>
<comment type="function">
    <text evidence="7">Epoxide hydrolase involved in the biosynthesis of cucurbitacin and mogroside tetracyclic triterpene natural products (e.g. siamenoside I and mogrosides IV, V and VI). Cucurbitacins have cytotoxic properties and exhibit deterrent taste as a defense barrier against herbivores. Mogrosides are nonsugar highly oxygenated compounds used as high-intensity zero-calorie sweeteners; they also possess pharmacological properties such as regulating immunity, lowering blood sugar and lipid levels, protecting the liver, and acting as antioxidants and antitumor agents. Catalyzes the hydrolysis of aromatic epoxide-containing substrates, such as the conversion of 24,25-epoxycucurbitadienol to 24,25-dihydroxycucurbitadienol.</text>
</comment>
<evidence type="ECO:0000313" key="11">
    <source>
        <dbReference type="Proteomes" id="UP000583929"/>
    </source>
</evidence>
<name>A0A7J6EJE8_CANSA</name>
<sequence>MEKIEHSTVSTNGINMHVASIGTGPTVLFLHGFPELWYSWRHQMLSLSSLGFRCIAPDLRGYGDTDAPPSPESYSVCHIVGDLIGLLDHLGINQVFLVGHDWGAFIAWYLSLFRPDRVKAMVILGVAYNPRKPEMSFLDGLRAFFGDDFYMCRFQEQGEIEKDFASDDTASVLKKLYTSFGSTPLIIPKEKDGGFKSLKAPDTLPSWVSKELINYCANKFNQTGFTGGLNYYRAANLSWELLAPWTGAQIKVPTKYIAGEQESTYLFPGVKEYIESGDFKKDVPLLEEVRCEIKDDAYKLGPIAFIEGTEMANIEIKQKIEKYHAIPISTQALVLSNNRQVLRPTVLFLHGFPELWYSWRHHMLSLSSLGFRCIAPDLRGYGDTDAPPSPESYSVLHIVGDLIGLLDHLGINQVLLVGHDWGAFTAWYLSLFRPDRVKAMVILGVAYFPRKPEMSFFDGLRAFYGDDFYMCRFQEQGEIEKDFASDDTASVLRKLYTSFGSTPLIIPKEKDGGFKSIKAPDTLPSWVSEEVINYYANKFNQTGFTGGLNYYRAFNLSWELLAPWTGAQIKVPTKYIAGEQESTYLFPGVKEYIKSGGFKKDVPLLEEVVIMEGLPHFINQAKPEEISTLIYEFIKKF</sequence>
<gene>
    <name evidence="10" type="ORF">G4B88_020133</name>
</gene>
<dbReference type="EMBL" id="JAATIQ010000384">
    <property type="protein sequence ID" value="KAF4358455.1"/>
    <property type="molecule type" value="Genomic_DNA"/>
</dbReference>
<protein>
    <recommendedName>
        <fullName evidence="3">soluble epoxide hydrolase</fullName>
        <ecNumber evidence="3">3.3.2.10</ecNumber>
    </recommendedName>
</protein>
<evidence type="ECO:0000313" key="10">
    <source>
        <dbReference type="EMBL" id="KAF4358455.1"/>
    </source>
</evidence>
<evidence type="ECO:0000256" key="6">
    <source>
        <dbReference type="ARBA" id="ARBA00051067"/>
    </source>
</evidence>
<evidence type="ECO:0000259" key="9">
    <source>
        <dbReference type="Pfam" id="PF00561"/>
    </source>
</evidence>
<dbReference type="Pfam" id="PF00561">
    <property type="entry name" value="Abhydrolase_1"/>
    <property type="match status" value="2"/>
</dbReference>
<dbReference type="PRINTS" id="PR00412">
    <property type="entry name" value="EPOXHYDRLASE"/>
</dbReference>
<accession>A0A7J6EJE8</accession>
<evidence type="ECO:0000256" key="8">
    <source>
        <dbReference type="ARBA" id="ARBA00093212"/>
    </source>
</evidence>
<dbReference type="AlphaFoldDB" id="A0A7J6EJE8"/>
<dbReference type="InterPro" id="IPR000639">
    <property type="entry name" value="Epox_hydrolase-like"/>
</dbReference>
<dbReference type="Proteomes" id="UP000583929">
    <property type="component" value="Unassembled WGS sequence"/>
</dbReference>
<comment type="catalytic activity">
    <reaction evidence="8">
        <text>(24S)-24,25-epoxycucurbitadienol + H2O = (24R)-24,25-dihydroxycucurbitadienol</text>
        <dbReference type="Rhea" id="RHEA:81855"/>
        <dbReference type="ChEBI" id="CHEBI:15377"/>
        <dbReference type="ChEBI" id="CHEBI:229949"/>
        <dbReference type="ChEBI" id="CHEBI:229950"/>
    </reaction>
    <physiologicalReaction direction="left-to-right" evidence="8">
        <dbReference type="Rhea" id="RHEA:81856"/>
    </physiologicalReaction>
</comment>
<evidence type="ECO:0000256" key="1">
    <source>
        <dbReference type="ARBA" id="ARBA00004721"/>
    </source>
</evidence>
<feature type="domain" description="AB hydrolase-1" evidence="9">
    <location>
        <begin position="25"/>
        <end position="136"/>
    </location>
</feature>
<comment type="pathway">
    <text evidence="1">Secondary metabolite biosynthesis; terpenoid biosynthesis.</text>
</comment>
<evidence type="ECO:0000256" key="7">
    <source>
        <dbReference type="ARBA" id="ARBA00058358"/>
    </source>
</evidence>
<dbReference type="EC" id="3.3.2.10" evidence="3"/>
<dbReference type="GO" id="GO:0004301">
    <property type="term" value="F:epoxide hydrolase activity"/>
    <property type="evidence" value="ECO:0007669"/>
    <property type="project" value="UniProtKB-EC"/>
</dbReference>
<dbReference type="InterPro" id="IPR029058">
    <property type="entry name" value="AB_hydrolase_fold"/>
</dbReference>